<dbReference type="PROSITE" id="PS01135">
    <property type="entry name" value="FTSZ_2"/>
    <property type="match status" value="1"/>
</dbReference>
<dbReference type="Pfam" id="PF12327">
    <property type="entry name" value="FtsZ_C"/>
    <property type="match status" value="1"/>
</dbReference>
<proteinExistence type="inferred from homology"/>
<dbReference type="PRINTS" id="PR00423">
    <property type="entry name" value="CELLDVISFTSZ"/>
</dbReference>
<feature type="binding site" evidence="4">
    <location>
        <begin position="108"/>
        <end position="110"/>
    </location>
    <ligand>
        <name>GTP</name>
        <dbReference type="ChEBI" id="CHEBI:37565"/>
    </ligand>
</feature>
<dbReference type="PANTHER" id="PTHR30314">
    <property type="entry name" value="CELL DIVISION PROTEIN FTSZ-RELATED"/>
    <property type="match status" value="1"/>
</dbReference>
<dbReference type="GO" id="GO:0005737">
    <property type="term" value="C:cytoplasm"/>
    <property type="evidence" value="ECO:0007669"/>
    <property type="project" value="UniProtKB-SubCell"/>
</dbReference>
<keyword evidence="4" id="KW-0963">Cytoplasm</keyword>
<dbReference type="CDD" id="cd02201">
    <property type="entry name" value="FtsZ_type1"/>
    <property type="match status" value="1"/>
</dbReference>
<keyword evidence="11" id="KW-1185">Reference proteome</keyword>
<feature type="binding site" evidence="4">
    <location>
        <position position="186"/>
    </location>
    <ligand>
        <name>GTP</name>
        <dbReference type="ChEBI" id="CHEBI:37565"/>
    </ligand>
</feature>
<gene>
    <name evidence="4" type="primary">ftsZ</name>
    <name evidence="10" type="ORF">MB2181_02080</name>
</gene>
<dbReference type="Gene3D" id="3.40.50.1440">
    <property type="entry name" value="Tubulin/FtsZ, GTPase domain"/>
    <property type="match status" value="1"/>
</dbReference>
<evidence type="ECO:0000313" key="11">
    <source>
        <dbReference type="Proteomes" id="UP000054262"/>
    </source>
</evidence>
<reference evidence="10 11" key="1">
    <citation type="submission" date="2006-11" db="EMBL/GenBank/DDBJ databases">
        <authorList>
            <person name="Giovannoni S."/>
            <person name="Vergin K."/>
            <person name="Ferriera S."/>
            <person name="Johnson J."/>
            <person name="Kravitz S."/>
            <person name="Beeson K."/>
            <person name="Sutton G."/>
            <person name="Rogers Y.-H."/>
            <person name="Friedman R."/>
            <person name="Frazier M."/>
            <person name="Venter J.C."/>
        </authorList>
    </citation>
    <scope>NUCLEOTIDE SEQUENCE [LARGE SCALE GENOMIC DNA]</scope>
    <source>
        <strain evidence="10 11">HTCC2181</strain>
    </source>
</reference>
<dbReference type="SMART" id="SM00864">
    <property type="entry name" value="Tubulin"/>
    <property type="match status" value="1"/>
</dbReference>
<evidence type="ECO:0000256" key="3">
    <source>
        <dbReference type="ARBA" id="ARBA00023134"/>
    </source>
</evidence>
<dbReference type="Proteomes" id="UP000054262">
    <property type="component" value="Unassembled WGS sequence"/>
</dbReference>
<feature type="binding site" evidence="4">
    <location>
        <position position="142"/>
    </location>
    <ligand>
        <name>GTP</name>
        <dbReference type="ChEBI" id="CHEBI:37565"/>
    </ligand>
</feature>
<evidence type="ECO:0000259" key="8">
    <source>
        <dbReference type="SMART" id="SM00864"/>
    </source>
</evidence>
<comment type="caution">
    <text evidence="4">Lacks conserved residue(s) required for the propagation of feature annotation.</text>
</comment>
<keyword evidence="2 4" id="KW-0547">Nucleotide-binding</keyword>
<dbReference type="GO" id="GO:0003924">
    <property type="term" value="F:GTPase activity"/>
    <property type="evidence" value="ECO:0007669"/>
    <property type="project" value="UniProtKB-UniRule"/>
</dbReference>
<dbReference type="GO" id="GO:0032153">
    <property type="term" value="C:cell division site"/>
    <property type="evidence" value="ECO:0007669"/>
    <property type="project" value="UniProtKB-UniRule"/>
</dbReference>
<dbReference type="SMART" id="SM00865">
    <property type="entry name" value="Tubulin_C"/>
    <property type="match status" value="1"/>
</dbReference>
<dbReference type="InterPro" id="IPR045061">
    <property type="entry name" value="FtsZ/CetZ"/>
</dbReference>
<dbReference type="PANTHER" id="PTHR30314:SF3">
    <property type="entry name" value="MITOCHONDRIAL DIVISION PROTEIN FSZA"/>
    <property type="match status" value="1"/>
</dbReference>
<dbReference type="SUPFAM" id="SSF55307">
    <property type="entry name" value="Tubulin C-terminal domain-like"/>
    <property type="match status" value="1"/>
</dbReference>
<feature type="binding site" evidence="4">
    <location>
        <position position="139"/>
    </location>
    <ligand>
        <name>GTP</name>
        <dbReference type="ChEBI" id="CHEBI:37565"/>
    </ligand>
</feature>
<comment type="subcellular location">
    <subcellularLocation>
        <location evidence="4">Cytoplasm</location>
    </subcellularLocation>
    <text evidence="4">Assembles at midcell at the inner surface of the cytoplasmic membrane.</text>
</comment>
<comment type="caution">
    <text evidence="10">The sequence shown here is derived from an EMBL/GenBank/DDBJ whole genome shotgun (WGS) entry which is preliminary data.</text>
</comment>
<dbReference type="Pfam" id="PF00091">
    <property type="entry name" value="Tubulin"/>
    <property type="match status" value="1"/>
</dbReference>
<comment type="subunit">
    <text evidence="4">Homodimer. Polymerizes to form a dynamic ring structure in a strictly GTP-dependent manner. Interacts directly with several other division proteins.</text>
</comment>
<evidence type="ECO:0000313" key="10">
    <source>
        <dbReference type="EMBL" id="EAV46823.1"/>
    </source>
</evidence>
<keyword evidence="3 4" id="KW-0342">GTP-binding</keyword>
<dbReference type="InterPro" id="IPR036525">
    <property type="entry name" value="Tubulin/FtsZ_GTPase_sf"/>
</dbReference>
<dbReference type="InterPro" id="IPR018316">
    <property type="entry name" value="Tubulin/FtsZ_2-layer-sand-dom"/>
</dbReference>
<feature type="region of interest" description="Disordered" evidence="7">
    <location>
        <begin position="361"/>
        <end position="383"/>
    </location>
</feature>
<dbReference type="EMBL" id="AAUX01000001">
    <property type="protein sequence ID" value="EAV46823.1"/>
    <property type="molecule type" value="Genomic_DNA"/>
</dbReference>
<evidence type="ECO:0000256" key="2">
    <source>
        <dbReference type="ARBA" id="ARBA00022741"/>
    </source>
</evidence>
<dbReference type="AlphaFoldDB" id="A0P5L3"/>
<comment type="similarity">
    <text evidence="1 4 6">Belongs to the FtsZ family.</text>
</comment>
<evidence type="ECO:0000256" key="7">
    <source>
        <dbReference type="SAM" id="MobiDB-lite"/>
    </source>
</evidence>
<dbReference type="GO" id="GO:0043093">
    <property type="term" value="P:FtsZ-dependent cytokinesis"/>
    <property type="evidence" value="ECO:0007669"/>
    <property type="project" value="UniProtKB-UniRule"/>
</dbReference>
<dbReference type="InterPro" id="IPR000158">
    <property type="entry name" value="Cell_div_FtsZ"/>
</dbReference>
<dbReference type="InterPro" id="IPR024757">
    <property type="entry name" value="FtsZ_C"/>
</dbReference>
<evidence type="ECO:0000256" key="4">
    <source>
        <dbReference type="HAMAP-Rule" id="MF_00909"/>
    </source>
</evidence>
<dbReference type="GO" id="GO:0000917">
    <property type="term" value="P:division septum assembly"/>
    <property type="evidence" value="ECO:0007669"/>
    <property type="project" value="UniProtKB-KW"/>
</dbReference>
<dbReference type="NCBIfam" id="TIGR00065">
    <property type="entry name" value="ftsZ"/>
    <property type="match status" value="1"/>
</dbReference>
<dbReference type="GO" id="GO:0005525">
    <property type="term" value="F:GTP binding"/>
    <property type="evidence" value="ECO:0007669"/>
    <property type="project" value="UniProtKB-UniRule"/>
</dbReference>
<sequence length="383" mass="40957">MFEIVENKKQKAVIKVIGVGGCGGNAIDYMIEKNVMGVDFICANTDLQALQKSQASTIVQIGEMLTQGLGAGSRPDTGKQAAIDDKEKIIEAIDGADMLFITAGMGGGTGTGATPVIAQIAKELGILTVAVVTKPFDFEGRRTQVAKDGINELVNYVDSLITIPNEKLMGVLGDEVTFVDAFGAANEVLYSAVLGIAEIINNPGMINVDFADVRTVMGEMGMAMIGSGFAEGSDRAEIAAKSAVACPLLEDVNLNNAKGILVNISASRDFKMKEYFEIMDIIKQFASDNATIIVGNVIDESMSNSIRVTMVATGLTGSFSVEDKDENVMQAFVYDDESSNKGIEDNKNDESINVFSDSEDINRHSFSSDSDDQYDVPAFLRKK</sequence>
<keyword evidence="4 6" id="KW-0132">Cell division</keyword>
<evidence type="ECO:0000256" key="1">
    <source>
        <dbReference type="ARBA" id="ARBA00009690"/>
    </source>
</evidence>
<evidence type="ECO:0000256" key="5">
    <source>
        <dbReference type="NCBIfam" id="TIGR00065"/>
    </source>
</evidence>
<keyword evidence="4 6" id="KW-0131">Cell cycle</keyword>
<dbReference type="SUPFAM" id="SSF52490">
    <property type="entry name" value="Tubulin nucleotide-binding domain-like"/>
    <property type="match status" value="1"/>
</dbReference>
<evidence type="ECO:0000256" key="6">
    <source>
        <dbReference type="RuleBase" id="RU000631"/>
    </source>
</evidence>
<feature type="domain" description="Tubulin/FtsZ GTPase" evidence="8">
    <location>
        <begin position="13"/>
        <end position="204"/>
    </location>
</feature>
<dbReference type="InterPro" id="IPR003008">
    <property type="entry name" value="Tubulin_FtsZ_GTPase"/>
</dbReference>
<dbReference type="FunFam" id="3.40.50.1440:FF:000001">
    <property type="entry name" value="Cell division protein FtsZ"/>
    <property type="match status" value="1"/>
</dbReference>
<dbReference type="InterPro" id="IPR008280">
    <property type="entry name" value="Tub_FtsZ_C"/>
</dbReference>
<feature type="domain" description="Tubulin/FtsZ 2-layer sandwich" evidence="9">
    <location>
        <begin position="206"/>
        <end position="324"/>
    </location>
</feature>
<comment type="function">
    <text evidence="4 6">Essential cell division protein that forms a contractile ring structure (Z ring) at the future cell division site. The regulation of the ring assembly controls the timing and the location of cell division. One of the functions of the FtsZ ring is to recruit other cell division proteins to the septum to produce a new cell wall between the dividing cells. Binds GTP and shows GTPase activity.</text>
</comment>
<dbReference type="OrthoDB" id="9813375at2"/>
<dbReference type="GO" id="GO:0051258">
    <property type="term" value="P:protein polymerization"/>
    <property type="evidence" value="ECO:0007669"/>
    <property type="project" value="UniProtKB-UniRule"/>
</dbReference>
<evidence type="ECO:0000259" key="9">
    <source>
        <dbReference type="SMART" id="SM00865"/>
    </source>
</evidence>
<protein>
    <recommendedName>
        <fullName evidence="4 5">Cell division protein FtsZ</fullName>
    </recommendedName>
</protein>
<accession>A0P5L3</accession>
<name>A0P5L3_9PROT</name>
<keyword evidence="4 6" id="KW-0717">Septation</keyword>
<dbReference type="PROSITE" id="PS01134">
    <property type="entry name" value="FTSZ_1"/>
    <property type="match status" value="1"/>
</dbReference>
<dbReference type="InterPro" id="IPR020805">
    <property type="entry name" value="Cell_div_FtsZ_CS"/>
</dbReference>
<dbReference type="HAMAP" id="MF_00909">
    <property type="entry name" value="FtsZ"/>
    <property type="match status" value="1"/>
</dbReference>
<organism evidence="10 11">
    <name type="scientific">Methylophilales bacterium HTCC2181</name>
    <dbReference type="NCBI Taxonomy" id="383631"/>
    <lineage>
        <taxon>Bacteria</taxon>
        <taxon>Pseudomonadati</taxon>
        <taxon>Pseudomonadota</taxon>
        <taxon>Betaproteobacteria</taxon>
        <taxon>Nitrosomonadales</taxon>
        <taxon>OM43 clade</taxon>
    </lineage>
</organism>